<keyword evidence="1" id="KW-1133">Transmembrane helix</keyword>
<feature type="transmembrane region" description="Helical" evidence="1">
    <location>
        <begin position="12"/>
        <end position="33"/>
    </location>
</feature>
<protein>
    <submittedName>
        <fullName evidence="2">Uncharacterized protein</fullName>
    </submittedName>
</protein>
<evidence type="ECO:0000256" key="1">
    <source>
        <dbReference type="SAM" id="Phobius"/>
    </source>
</evidence>
<dbReference type="Proteomes" id="UP001172101">
    <property type="component" value="Unassembled WGS sequence"/>
</dbReference>
<feature type="transmembrane region" description="Helical" evidence="1">
    <location>
        <begin position="39"/>
        <end position="56"/>
    </location>
</feature>
<organism evidence="2 3">
    <name type="scientific">Lasiosphaeria miniovina</name>
    <dbReference type="NCBI Taxonomy" id="1954250"/>
    <lineage>
        <taxon>Eukaryota</taxon>
        <taxon>Fungi</taxon>
        <taxon>Dikarya</taxon>
        <taxon>Ascomycota</taxon>
        <taxon>Pezizomycotina</taxon>
        <taxon>Sordariomycetes</taxon>
        <taxon>Sordariomycetidae</taxon>
        <taxon>Sordariales</taxon>
        <taxon>Lasiosphaeriaceae</taxon>
        <taxon>Lasiosphaeria</taxon>
    </lineage>
</organism>
<dbReference type="GeneID" id="85325573"/>
<dbReference type="RefSeq" id="XP_060294597.1">
    <property type="nucleotide sequence ID" value="XM_060442303.1"/>
</dbReference>
<reference evidence="2" key="1">
    <citation type="submission" date="2023-06" db="EMBL/GenBank/DDBJ databases">
        <title>Genome-scale phylogeny and comparative genomics of the fungal order Sordariales.</title>
        <authorList>
            <consortium name="Lawrence Berkeley National Laboratory"/>
            <person name="Hensen N."/>
            <person name="Bonometti L."/>
            <person name="Westerberg I."/>
            <person name="Brannstrom I.O."/>
            <person name="Guillou S."/>
            <person name="Cros-Aarteil S."/>
            <person name="Calhoun S."/>
            <person name="Haridas S."/>
            <person name="Kuo A."/>
            <person name="Mondo S."/>
            <person name="Pangilinan J."/>
            <person name="Riley R."/>
            <person name="LaButti K."/>
            <person name="Andreopoulos B."/>
            <person name="Lipzen A."/>
            <person name="Chen C."/>
            <person name="Yanf M."/>
            <person name="Daum C."/>
            <person name="Ng V."/>
            <person name="Clum A."/>
            <person name="Steindorff A."/>
            <person name="Ohm R."/>
            <person name="Martin F."/>
            <person name="Silar P."/>
            <person name="Natvig D."/>
            <person name="Lalanne C."/>
            <person name="Gautier V."/>
            <person name="Ament-velasquez S.L."/>
            <person name="Kruys A."/>
            <person name="Hutchinson M.I."/>
            <person name="Powell A.J."/>
            <person name="Barry K."/>
            <person name="Miller A.N."/>
            <person name="Grigoriev I.V."/>
            <person name="Debuchy R."/>
            <person name="Gladieux P."/>
            <person name="Thoren M.H."/>
            <person name="Johannesson H."/>
        </authorList>
    </citation>
    <scope>NUCLEOTIDE SEQUENCE</scope>
    <source>
        <strain evidence="2">SMH2392-1A</strain>
    </source>
</reference>
<keyword evidence="1" id="KW-0812">Transmembrane</keyword>
<keyword evidence="1" id="KW-0472">Membrane</keyword>
<dbReference type="AlphaFoldDB" id="A0AA40ACJ7"/>
<keyword evidence="3" id="KW-1185">Reference proteome</keyword>
<comment type="caution">
    <text evidence="2">The sequence shown here is derived from an EMBL/GenBank/DDBJ whole genome shotgun (WGS) entry which is preliminary data.</text>
</comment>
<evidence type="ECO:0000313" key="3">
    <source>
        <dbReference type="Proteomes" id="UP001172101"/>
    </source>
</evidence>
<proteinExistence type="predicted"/>
<dbReference type="EMBL" id="JAUIRO010000005">
    <property type="protein sequence ID" value="KAK0713274.1"/>
    <property type="molecule type" value="Genomic_DNA"/>
</dbReference>
<evidence type="ECO:0000313" key="2">
    <source>
        <dbReference type="EMBL" id="KAK0713274.1"/>
    </source>
</evidence>
<sequence length="59" mass="6750">MTVAVLASSRQVVWRYLGVVHALIICDLLHLITRLVLDLTLLDNLIFFFVFVPRLGHFA</sequence>
<name>A0AA40ACJ7_9PEZI</name>
<accession>A0AA40ACJ7</accession>
<gene>
    <name evidence="2" type="ORF">B0T26DRAFT_716938</name>
</gene>